<evidence type="ECO:0000313" key="2">
    <source>
        <dbReference type="EMBL" id="VFK40650.1"/>
    </source>
</evidence>
<accession>A0A450YGH3</accession>
<reference evidence="2" key="1">
    <citation type="submission" date="2019-02" db="EMBL/GenBank/DDBJ databases">
        <authorList>
            <person name="Gruber-Vodicka R. H."/>
            <person name="Seah K. B. B."/>
        </authorList>
    </citation>
    <scope>NUCLEOTIDE SEQUENCE</scope>
    <source>
        <strain evidence="3">BECK_S127</strain>
        <strain evidence="2">BECK_S1320</strain>
        <strain evidence="1">BECK_S1321</strain>
    </source>
</reference>
<evidence type="ECO:0000313" key="3">
    <source>
        <dbReference type="EMBL" id="VFK78011.1"/>
    </source>
</evidence>
<sequence length="56" mass="6682">MRNSWKSDLIKIGNNFQRMVGRKMALPIPSDEPRIARHINKRQFLFGVINLIEKFR</sequence>
<dbReference type="EMBL" id="CAADFU010000008">
    <property type="protein sequence ID" value="VFK40650.1"/>
    <property type="molecule type" value="Genomic_DNA"/>
</dbReference>
<evidence type="ECO:0000313" key="1">
    <source>
        <dbReference type="EMBL" id="VFK36840.1"/>
    </source>
</evidence>
<dbReference type="EMBL" id="CAADHB010000005">
    <property type="protein sequence ID" value="VFK78011.1"/>
    <property type="molecule type" value="Genomic_DNA"/>
</dbReference>
<gene>
    <name evidence="3" type="ORF">BECKSD772D_GA0070982_100514</name>
    <name evidence="2" type="ORF">BECKSD772E_GA0070983_100818</name>
    <name evidence="1" type="ORF">BECKSD772F_GA0070984_100627</name>
</gene>
<organism evidence="2">
    <name type="scientific">Candidatus Kentrum sp. SD</name>
    <dbReference type="NCBI Taxonomy" id="2126332"/>
    <lineage>
        <taxon>Bacteria</taxon>
        <taxon>Pseudomonadati</taxon>
        <taxon>Pseudomonadota</taxon>
        <taxon>Gammaproteobacteria</taxon>
        <taxon>Candidatus Kentrum</taxon>
    </lineage>
</organism>
<dbReference type="AlphaFoldDB" id="A0A450YGH3"/>
<name>A0A450YGH3_9GAMM</name>
<protein>
    <submittedName>
        <fullName evidence="2">Uncharacterized protein</fullName>
    </submittedName>
</protein>
<dbReference type="EMBL" id="CAADFR010000006">
    <property type="protein sequence ID" value="VFK36840.1"/>
    <property type="molecule type" value="Genomic_DNA"/>
</dbReference>
<proteinExistence type="predicted"/>